<proteinExistence type="inferred from homology"/>
<accession>A0A6J4HHD0</accession>
<dbReference type="SUPFAM" id="SSF52540">
    <property type="entry name" value="P-loop containing nucleoside triphosphate hydrolases"/>
    <property type="match status" value="1"/>
</dbReference>
<dbReference type="InterPro" id="IPR006073">
    <property type="entry name" value="GTP-bd"/>
</dbReference>
<dbReference type="AlphaFoldDB" id="A0A6J4HHD0"/>
<gene>
    <name evidence="10" type="primary">engB</name>
    <name evidence="12" type="ORF">AVDCRST_MAG10-743</name>
</gene>
<evidence type="ECO:0000256" key="2">
    <source>
        <dbReference type="ARBA" id="ARBA00009638"/>
    </source>
</evidence>
<dbReference type="PANTHER" id="PTHR11649:SF13">
    <property type="entry name" value="ENGB-TYPE G DOMAIN-CONTAINING PROTEIN"/>
    <property type="match status" value="1"/>
</dbReference>
<name>A0A6J4HHD0_9ACTN</name>
<evidence type="ECO:0000256" key="10">
    <source>
        <dbReference type="HAMAP-Rule" id="MF_00321"/>
    </source>
</evidence>
<feature type="domain" description="EngB-type G" evidence="11">
    <location>
        <begin position="28"/>
        <end position="200"/>
    </location>
</feature>
<dbReference type="InterPro" id="IPR019987">
    <property type="entry name" value="GTP-bd_ribosome_bio_YsxC"/>
</dbReference>
<evidence type="ECO:0000256" key="7">
    <source>
        <dbReference type="ARBA" id="ARBA00023134"/>
    </source>
</evidence>
<keyword evidence="8 10" id="KW-0717">Septation</keyword>
<dbReference type="PANTHER" id="PTHR11649">
    <property type="entry name" value="MSS1/TRME-RELATED GTP-BINDING PROTEIN"/>
    <property type="match status" value="1"/>
</dbReference>
<dbReference type="EMBL" id="CADCTB010000049">
    <property type="protein sequence ID" value="CAA9222379.1"/>
    <property type="molecule type" value="Genomic_DNA"/>
</dbReference>
<protein>
    <recommendedName>
        <fullName evidence="10">Probable GTP-binding protein EngB</fullName>
    </recommendedName>
</protein>
<keyword evidence="6" id="KW-0460">Magnesium</keyword>
<dbReference type="GO" id="GO:0000917">
    <property type="term" value="P:division septum assembly"/>
    <property type="evidence" value="ECO:0007669"/>
    <property type="project" value="UniProtKB-KW"/>
</dbReference>
<keyword evidence="7 10" id="KW-0342">GTP-binding</keyword>
<evidence type="ECO:0000256" key="1">
    <source>
        <dbReference type="ARBA" id="ARBA00001946"/>
    </source>
</evidence>
<evidence type="ECO:0000256" key="4">
    <source>
        <dbReference type="ARBA" id="ARBA00022723"/>
    </source>
</evidence>
<dbReference type="GO" id="GO:0005525">
    <property type="term" value="F:GTP binding"/>
    <property type="evidence" value="ECO:0007669"/>
    <property type="project" value="UniProtKB-UniRule"/>
</dbReference>
<evidence type="ECO:0000259" key="11">
    <source>
        <dbReference type="PROSITE" id="PS51706"/>
    </source>
</evidence>
<comment type="similarity">
    <text evidence="2 10">Belongs to the TRAFAC class TrmE-Era-EngA-EngB-Septin-like GTPase superfamily. EngB GTPase family.</text>
</comment>
<reference evidence="12" key="1">
    <citation type="submission" date="2020-02" db="EMBL/GenBank/DDBJ databases">
        <authorList>
            <person name="Meier V. D."/>
        </authorList>
    </citation>
    <scope>NUCLEOTIDE SEQUENCE</scope>
    <source>
        <strain evidence="12">AVDCRST_MAG10</strain>
    </source>
</reference>
<keyword evidence="5 10" id="KW-0547">Nucleotide-binding</keyword>
<dbReference type="Pfam" id="PF01926">
    <property type="entry name" value="MMR_HSR1"/>
    <property type="match status" value="1"/>
</dbReference>
<evidence type="ECO:0000256" key="9">
    <source>
        <dbReference type="ARBA" id="ARBA00023306"/>
    </source>
</evidence>
<evidence type="ECO:0000313" key="12">
    <source>
        <dbReference type="EMBL" id="CAA9222379.1"/>
    </source>
</evidence>
<keyword evidence="9 10" id="KW-0131">Cell cycle</keyword>
<keyword evidence="4" id="KW-0479">Metal-binding</keyword>
<keyword evidence="3 10" id="KW-0132">Cell division</keyword>
<dbReference type="HAMAP" id="MF_00321">
    <property type="entry name" value="GTPase_EngB"/>
    <property type="match status" value="1"/>
</dbReference>
<evidence type="ECO:0000256" key="8">
    <source>
        <dbReference type="ARBA" id="ARBA00023210"/>
    </source>
</evidence>
<dbReference type="InterPro" id="IPR027417">
    <property type="entry name" value="P-loop_NTPase"/>
</dbReference>
<evidence type="ECO:0000256" key="3">
    <source>
        <dbReference type="ARBA" id="ARBA00022618"/>
    </source>
</evidence>
<sequence length="201" mass="21703">MSDHGADMPPIPMQFLLSVDDARNLPDSEVEVAVVGRSNVGKSSLVNALSGRNGLAKVSKTPGRTRLLNCFAVTDGATLVDCPGYGYAEASKAMRASWQVMIERYLLERTQLSMLVVLVDGEIGPTKLDLQLLEWVRANELPHTVVATKHDKIKSSHRAKRAKEVAAACRLSPGDVIWVSAAKGTGIERLRGLVALWLSTG</sequence>
<dbReference type="CDD" id="cd01876">
    <property type="entry name" value="YihA_EngB"/>
    <property type="match status" value="1"/>
</dbReference>
<dbReference type="GO" id="GO:0046872">
    <property type="term" value="F:metal ion binding"/>
    <property type="evidence" value="ECO:0007669"/>
    <property type="project" value="UniProtKB-KW"/>
</dbReference>
<organism evidence="12">
    <name type="scientific">uncultured Acidimicrobiales bacterium</name>
    <dbReference type="NCBI Taxonomy" id="310071"/>
    <lineage>
        <taxon>Bacteria</taxon>
        <taxon>Bacillati</taxon>
        <taxon>Actinomycetota</taxon>
        <taxon>Acidimicrobiia</taxon>
        <taxon>Acidimicrobiales</taxon>
        <taxon>environmental samples</taxon>
    </lineage>
</organism>
<comment type="cofactor">
    <cofactor evidence="1">
        <name>Mg(2+)</name>
        <dbReference type="ChEBI" id="CHEBI:18420"/>
    </cofactor>
</comment>
<evidence type="ECO:0000256" key="6">
    <source>
        <dbReference type="ARBA" id="ARBA00022842"/>
    </source>
</evidence>
<dbReference type="PROSITE" id="PS51706">
    <property type="entry name" value="G_ENGB"/>
    <property type="match status" value="1"/>
</dbReference>
<comment type="function">
    <text evidence="10">Necessary for normal cell division and for the maintenance of normal septation.</text>
</comment>
<dbReference type="Gene3D" id="3.40.50.300">
    <property type="entry name" value="P-loop containing nucleotide triphosphate hydrolases"/>
    <property type="match status" value="1"/>
</dbReference>
<dbReference type="InterPro" id="IPR030393">
    <property type="entry name" value="G_ENGB_dom"/>
</dbReference>
<dbReference type="NCBIfam" id="TIGR03598">
    <property type="entry name" value="GTPase_YsxC"/>
    <property type="match status" value="1"/>
</dbReference>
<evidence type="ECO:0000256" key="5">
    <source>
        <dbReference type="ARBA" id="ARBA00022741"/>
    </source>
</evidence>